<feature type="binding site" evidence="13">
    <location>
        <position position="173"/>
    </location>
    <ligand>
        <name>substrate</name>
    </ligand>
</feature>
<evidence type="ECO:0000256" key="6">
    <source>
        <dbReference type="ARBA" id="ARBA00011940"/>
    </source>
</evidence>
<protein>
    <recommendedName>
        <fullName evidence="7 13">Triosephosphate isomerase</fullName>
        <shortName evidence="13">TIM</shortName>
        <shortName evidence="13">TPI</shortName>
        <ecNumber evidence="6 13">5.3.1.1</ecNumber>
    </recommendedName>
    <alternativeName>
        <fullName evidence="13">Triose-phosphate isomerase</fullName>
    </alternativeName>
</protein>
<dbReference type="GO" id="GO:0046166">
    <property type="term" value="P:glyceraldehyde-3-phosphate biosynthetic process"/>
    <property type="evidence" value="ECO:0007669"/>
    <property type="project" value="TreeGrafter"/>
</dbReference>
<keyword evidence="10 13" id="KW-0324">Glycolysis</keyword>
<evidence type="ECO:0000256" key="10">
    <source>
        <dbReference type="ARBA" id="ARBA00023152"/>
    </source>
</evidence>
<evidence type="ECO:0000256" key="11">
    <source>
        <dbReference type="ARBA" id="ARBA00023235"/>
    </source>
</evidence>
<dbReference type="PANTHER" id="PTHR21139:SF42">
    <property type="entry name" value="TRIOSEPHOSPHATE ISOMERASE"/>
    <property type="match status" value="1"/>
</dbReference>
<name>K2J7S4_9GAMM</name>
<comment type="caution">
    <text evidence="15">The sequence shown here is derived from an EMBL/GenBank/DDBJ whole genome shotgun (WGS) entry which is preliminary data.</text>
</comment>
<comment type="function">
    <text evidence="12 13">Involved in the gluconeogenesis. Catalyzes stereospecifically the conversion of dihydroxyacetone phosphate (DHAP) to D-glyceraldehyde-3-phosphate (G3P).</text>
</comment>
<comment type="pathway">
    <text evidence="13 14">Carbohydrate degradation; glycolysis; D-glyceraldehyde 3-phosphate from glycerone phosphate: step 1/1.</text>
</comment>
<dbReference type="InterPro" id="IPR013785">
    <property type="entry name" value="Aldolase_TIM"/>
</dbReference>
<accession>K2J7S4</accession>
<feature type="binding site" evidence="13">
    <location>
        <position position="212"/>
    </location>
    <ligand>
        <name>substrate</name>
    </ligand>
</feature>
<keyword evidence="8 13" id="KW-0312">Gluconeogenesis</keyword>
<dbReference type="eggNOG" id="COG0149">
    <property type="taxonomic scope" value="Bacteria"/>
</dbReference>
<comment type="subcellular location">
    <subcellularLocation>
        <location evidence="13 14">Cytoplasm</location>
    </subcellularLocation>
</comment>
<dbReference type="PANTHER" id="PTHR21139">
    <property type="entry name" value="TRIOSEPHOSPHATE ISOMERASE"/>
    <property type="match status" value="1"/>
</dbReference>
<keyword evidence="16" id="KW-1185">Reference proteome</keyword>
<dbReference type="PROSITE" id="PS51440">
    <property type="entry name" value="TIM_2"/>
    <property type="match status" value="1"/>
</dbReference>
<dbReference type="OrthoDB" id="9809429at2"/>
<dbReference type="EMBL" id="AMRI01000019">
    <property type="protein sequence ID" value="EKE70967.1"/>
    <property type="molecule type" value="Genomic_DNA"/>
</dbReference>
<evidence type="ECO:0000313" key="15">
    <source>
        <dbReference type="EMBL" id="EKE70967.1"/>
    </source>
</evidence>
<dbReference type="FunFam" id="3.20.20.70:FF:000020">
    <property type="entry name" value="Triosephosphate isomerase"/>
    <property type="match status" value="1"/>
</dbReference>
<feature type="binding site" evidence="13">
    <location>
        <begin position="233"/>
        <end position="234"/>
    </location>
    <ligand>
        <name>substrate</name>
    </ligand>
</feature>
<comment type="catalytic activity">
    <reaction evidence="1 13 14">
        <text>D-glyceraldehyde 3-phosphate = dihydroxyacetone phosphate</text>
        <dbReference type="Rhea" id="RHEA:18585"/>
        <dbReference type="ChEBI" id="CHEBI:57642"/>
        <dbReference type="ChEBI" id="CHEBI:59776"/>
        <dbReference type="EC" id="5.3.1.1"/>
    </reaction>
</comment>
<dbReference type="InterPro" id="IPR000652">
    <property type="entry name" value="Triosephosphate_isomerase"/>
</dbReference>
<keyword evidence="11 13" id="KW-0413">Isomerase</keyword>
<dbReference type="PROSITE" id="PS00171">
    <property type="entry name" value="TIM_1"/>
    <property type="match status" value="1"/>
</dbReference>
<dbReference type="GO" id="GO:0006096">
    <property type="term" value="P:glycolytic process"/>
    <property type="evidence" value="ECO:0007669"/>
    <property type="project" value="UniProtKB-UniRule"/>
</dbReference>
<evidence type="ECO:0000313" key="16">
    <source>
        <dbReference type="Proteomes" id="UP000006755"/>
    </source>
</evidence>
<dbReference type="InterPro" id="IPR020861">
    <property type="entry name" value="Triosephosphate_isomerase_AS"/>
</dbReference>
<dbReference type="GO" id="GO:0005829">
    <property type="term" value="C:cytosol"/>
    <property type="evidence" value="ECO:0007669"/>
    <property type="project" value="TreeGrafter"/>
</dbReference>
<feature type="binding site" evidence="13">
    <location>
        <begin position="9"/>
        <end position="11"/>
    </location>
    <ligand>
        <name>substrate</name>
    </ligand>
</feature>
<evidence type="ECO:0000256" key="8">
    <source>
        <dbReference type="ARBA" id="ARBA00022432"/>
    </source>
</evidence>
<dbReference type="UniPathway" id="UPA00109">
    <property type="reaction ID" value="UER00189"/>
</dbReference>
<evidence type="ECO:0000256" key="2">
    <source>
        <dbReference type="ARBA" id="ARBA00004742"/>
    </source>
</evidence>
<dbReference type="GO" id="GO:0004807">
    <property type="term" value="F:triose-phosphate isomerase activity"/>
    <property type="evidence" value="ECO:0007669"/>
    <property type="project" value="UniProtKB-UniRule"/>
</dbReference>
<sequence>MRRPLVMGNWKLHGSKASVEKLLVELMVKANEVEGVEIAVCPPLVFVGQAERLLRYSQIALGAQNIDVNRQGAFTGEVAADMLGEFGVRYVLVGHSERRAMHHENDDLVARKFEAVKAAGLIPVLCVGETQAERNNGETKDVIGHQLQAVVKRCGRKAFDNAVVAYEPVWAIGSGQAASPVDAQKVHEFIRAQVAAQDPASAQALRILYGGSVKASNAQALFMMDDVDGALVGGASLDAQEFSGIFNAAL</sequence>
<evidence type="ECO:0000256" key="5">
    <source>
        <dbReference type="ARBA" id="ARBA00011738"/>
    </source>
</evidence>
<feature type="active site" description="Electrophile" evidence="13">
    <location>
        <position position="95"/>
    </location>
</feature>
<gene>
    <name evidence="13" type="primary">tpiA</name>
    <name evidence="15" type="ORF">B3C1_13264</name>
</gene>
<evidence type="ECO:0000256" key="7">
    <source>
        <dbReference type="ARBA" id="ARBA00019397"/>
    </source>
</evidence>
<dbReference type="HAMAP" id="MF_00147_B">
    <property type="entry name" value="TIM_B"/>
    <property type="match status" value="1"/>
</dbReference>
<comment type="subunit">
    <text evidence="5 13 14">Homodimer.</text>
</comment>
<dbReference type="Proteomes" id="UP000006755">
    <property type="component" value="Unassembled WGS sequence"/>
</dbReference>
<dbReference type="RefSeq" id="WP_008485428.1">
    <property type="nucleotide sequence ID" value="NZ_AMRI01000019.1"/>
</dbReference>
<dbReference type="GO" id="GO:0006094">
    <property type="term" value="P:gluconeogenesis"/>
    <property type="evidence" value="ECO:0007669"/>
    <property type="project" value="UniProtKB-UniRule"/>
</dbReference>
<dbReference type="AlphaFoldDB" id="K2J7S4"/>
<evidence type="ECO:0000256" key="4">
    <source>
        <dbReference type="ARBA" id="ARBA00007422"/>
    </source>
</evidence>
<dbReference type="UniPathway" id="UPA00138"/>
<dbReference type="STRING" id="745411.B3C1_13264"/>
<dbReference type="Pfam" id="PF00121">
    <property type="entry name" value="TIM"/>
    <property type="match status" value="1"/>
</dbReference>
<evidence type="ECO:0000256" key="3">
    <source>
        <dbReference type="ARBA" id="ARBA00004939"/>
    </source>
</evidence>
<keyword evidence="9 13" id="KW-0963">Cytoplasm</keyword>
<evidence type="ECO:0000256" key="14">
    <source>
        <dbReference type="RuleBase" id="RU363013"/>
    </source>
</evidence>
<dbReference type="NCBIfam" id="TIGR00419">
    <property type="entry name" value="tim"/>
    <property type="match status" value="1"/>
</dbReference>
<evidence type="ECO:0000256" key="12">
    <source>
        <dbReference type="ARBA" id="ARBA00055680"/>
    </source>
</evidence>
<dbReference type="SUPFAM" id="SSF51351">
    <property type="entry name" value="Triosephosphate isomerase (TIM)"/>
    <property type="match status" value="1"/>
</dbReference>
<dbReference type="Gene3D" id="3.20.20.70">
    <property type="entry name" value="Aldolase class I"/>
    <property type="match status" value="1"/>
</dbReference>
<dbReference type="InterPro" id="IPR035990">
    <property type="entry name" value="TIM_sf"/>
</dbReference>
<comment type="pathway">
    <text evidence="3">Carbohydrate metabolism; erythritol degradation.</text>
</comment>
<evidence type="ECO:0000256" key="1">
    <source>
        <dbReference type="ARBA" id="ARBA00000474"/>
    </source>
</evidence>
<evidence type="ECO:0000256" key="13">
    <source>
        <dbReference type="HAMAP-Rule" id="MF_00147"/>
    </source>
</evidence>
<comment type="similarity">
    <text evidence="4 13 14">Belongs to the triosephosphate isomerase family.</text>
</comment>
<dbReference type="PATRIC" id="fig|745411.4.peg.2613"/>
<dbReference type="EC" id="5.3.1.1" evidence="6 13"/>
<organism evidence="15 16">
    <name type="scientific">Gallaecimonas xiamenensis 3-C-1</name>
    <dbReference type="NCBI Taxonomy" id="745411"/>
    <lineage>
        <taxon>Bacteria</taxon>
        <taxon>Pseudomonadati</taxon>
        <taxon>Pseudomonadota</taxon>
        <taxon>Gammaproteobacteria</taxon>
        <taxon>Enterobacterales</taxon>
        <taxon>Gallaecimonadaceae</taxon>
        <taxon>Gallaecimonas</taxon>
    </lineage>
</organism>
<reference evidence="15 16" key="1">
    <citation type="journal article" date="2012" name="J. Bacteriol.">
        <title>Genome Sequence of Gallaecimonas xiamenensis Type Strain 3-C-1.</title>
        <authorList>
            <person name="Lai Q."/>
            <person name="Wang L."/>
            <person name="Wang W."/>
            <person name="Shao Z."/>
        </authorList>
    </citation>
    <scope>NUCLEOTIDE SEQUENCE [LARGE SCALE GENOMIC DNA]</scope>
    <source>
        <strain evidence="15 16">3-C-1</strain>
    </source>
</reference>
<dbReference type="InterPro" id="IPR022896">
    <property type="entry name" value="TrioseP_Isoase_bac/euk"/>
</dbReference>
<proteinExistence type="inferred from homology"/>
<feature type="active site" description="Proton acceptor" evidence="13">
    <location>
        <position position="167"/>
    </location>
</feature>
<dbReference type="GO" id="GO:0019563">
    <property type="term" value="P:glycerol catabolic process"/>
    <property type="evidence" value="ECO:0007669"/>
    <property type="project" value="TreeGrafter"/>
</dbReference>
<evidence type="ECO:0000256" key="9">
    <source>
        <dbReference type="ARBA" id="ARBA00022490"/>
    </source>
</evidence>
<comment type="pathway">
    <text evidence="2 13 14">Carbohydrate biosynthesis; gluconeogenesis.</text>
</comment>
<dbReference type="CDD" id="cd00311">
    <property type="entry name" value="TIM"/>
    <property type="match status" value="1"/>
</dbReference>